<evidence type="ECO:0000313" key="3">
    <source>
        <dbReference type="Proteomes" id="UP000029643"/>
    </source>
</evidence>
<feature type="chain" id="PRO_5001866146" description="Lipocalin-like domain-containing protein" evidence="1">
    <location>
        <begin position="25"/>
        <end position="158"/>
    </location>
</feature>
<sequence>MKNNYYLSAIIALFISLTSCSSSDSNDANTPSDMVSSKTWKIESKMLSPTINYGGVEIDDIMILESEETRNYSFKFNADGTFEQYDATGEVLFESTWSLNSDNTILSFGEPIVYVYPVVGEMGGFSSIDIVSISSSKIVGTIESTFGEDDYELTITFI</sequence>
<organism evidence="2 3">
    <name type="scientific">Algibacter lectus</name>
    <dbReference type="NCBI Taxonomy" id="221126"/>
    <lineage>
        <taxon>Bacteria</taxon>
        <taxon>Pseudomonadati</taxon>
        <taxon>Bacteroidota</taxon>
        <taxon>Flavobacteriia</taxon>
        <taxon>Flavobacteriales</taxon>
        <taxon>Flavobacteriaceae</taxon>
        <taxon>Algibacter</taxon>
    </lineage>
</organism>
<name>A0A090WMA2_9FLAO</name>
<dbReference type="RefSeq" id="WP_152596213.1">
    <property type="nucleotide sequence ID" value="NZ_BBNU01000001.1"/>
</dbReference>
<accession>A0A090WMA2</accession>
<evidence type="ECO:0000256" key="1">
    <source>
        <dbReference type="SAM" id="SignalP"/>
    </source>
</evidence>
<protein>
    <recommendedName>
        <fullName evidence="4">Lipocalin-like domain-containing protein</fullName>
    </recommendedName>
</protein>
<evidence type="ECO:0008006" key="4">
    <source>
        <dbReference type="Google" id="ProtNLM"/>
    </source>
</evidence>
<dbReference type="PROSITE" id="PS51257">
    <property type="entry name" value="PROKAR_LIPOPROTEIN"/>
    <property type="match status" value="1"/>
</dbReference>
<dbReference type="STRING" id="221126.SAMN04489722_102472"/>
<dbReference type="AlphaFoldDB" id="A0A090WMA2"/>
<reference evidence="2" key="1">
    <citation type="journal article" date="2014" name="Genome Announc.">
        <title>Draft Genome Sequences of Marine Flavobacterium Algibacter lectus Strains SS8 and NR4.</title>
        <authorList>
            <person name="Takatani N."/>
            <person name="Nakanishi M."/>
            <person name="Meirelles P."/>
            <person name="Mino S."/>
            <person name="Suda W."/>
            <person name="Oshima K."/>
            <person name="Hattori M."/>
            <person name="Ohkuma M."/>
            <person name="Hosokawa M."/>
            <person name="Miyashita K."/>
            <person name="Thompson F.L."/>
            <person name="Niwa A."/>
            <person name="Sawabe T."/>
            <person name="Sawabe T."/>
        </authorList>
    </citation>
    <scope>NUCLEOTIDE SEQUENCE [LARGE SCALE GENOMIC DNA]</scope>
    <source>
        <strain evidence="2">JCM 19274</strain>
    </source>
</reference>
<keyword evidence="1" id="KW-0732">Signal</keyword>
<dbReference type="EMBL" id="BBNU01000001">
    <property type="protein sequence ID" value="GAL77343.1"/>
    <property type="molecule type" value="Genomic_DNA"/>
</dbReference>
<feature type="signal peptide" evidence="1">
    <location>
        <begin position="1"/>
        <end position="24"/>
    </location>
</feature>
<dbReference type="Proteomes" id="UP000029643">
    <property type="component" value="Unassembled WGS sequence"/>
</dbReference>
<comment type="caution">
    <text evidence="2">The sequence shown here is derived from an EMBL/GenBank/DDBJ whole genome shotgun (WGS) entry which is preliminary data.</text>
</comment>
<proteinExistence type="predicted"/>
<gene>
    <name evidence="2" type="ORF">JCM19274_5056</name>
</gene>
<evidence type="ECO:0000313" key="2">
    <source>
        <dbReference type="EMBL" id="GAL77343.1"/>
    </source>
</evidence>